<evidence type="ECO:0000313" key="6">
    <source>
        <dbReference type="Proteomes" id="UP000222531"/>
    </source>
</evidence>
<dbReference type="AlphaFoldDB" id="A0A2G1XNF9"/>
<dbReference type="InterPro" id="IPR052016">
    <property type="entry name" value="Bact_Sigma-Reg"/>
</dbReference>
<organism evidence="5 6">
    <name type="scientific">Streptomyces cinnamoneus</name>
    <name type="common">Streptoverticillium cinnamoneum</name>
    <dbReference type="NCBI Taxonomy" id="53446"/>
    <lineage>
        <taxon>Bacteria</taxon>
        <taxon>Bacillati</taxon>
        <taxon>Actinomycetota</taxon>
        <taxon>Actinomycetes</taxon>
        <taxon>Kitasatosporales</taxon>
        <taxon>Streptomycetaceae</taxon>
        <taxon>Streptomyces</taxon>
        <taxon>Streptomyces cinnamoneus group</taxon>
    </lineage>
</organism>
<feature type="domain" description="PPM-type phosphatase" evidence="4">
    <location>
        <begin position="148"/>
        <end position="378"/>
    </location>
</feature>
<evidence type="ECO:0000256" key="1">
    <source>
        <dbReference type="ARBA" id="ARBA00022801"/>
    </source>
</evidence>
<protein>
    <submittedName>
        <fullName evidence="5">Serine/threonine protein phosphatase</fullName>
    </submittedName>
</protein>
<proteinExistence type="predicted"/>
<dbReference type="SUPFAM" id="SSF81606">
    <property type="entry name" value="PP2C-like"/>
    <property type="match status" value="1"/>
</dbReference>
<evidence type="ECO:0000256" key="2">
    <source>
        <dbReference type="SAM" id="MobiDB-lite"/>
    </source>
</evidence>
<comment type="caution">
    <text evidence="5">The sequence shown here is derived from an EMBL/GenBank/DDBJ whole genome shotgun (WGS) entry which is preliminary data.</text>
</comment>
<feature type="transmembrane region" description="Helical" evidence="3">
    <location>
        <begin position="94"/>
        <end position="115"/>
    </location>
</feature>
<dbReference type="InterPro" id="IPR036457">
    <property type="entry name" value="PPM-type-like_dom_sf"/>
</dbReference>
<dbReference type="InterPro" id="IPR001932">
    <property type="entry name" value="PPM-type_phosphatase-like_dom"/>
</dbReference>
<keyword evidence="6" id="KW-1185">Reference proteome</keyword>
<dbReference type="SMART" id="SM00331">
    <property type="entry name" value="PP2C_SIG"/>
    <property type="match status" value="1"/>
</dbReference>
<dbReference type="Proteomes" id="UP000222531">
    <property type="component" value="Unassembled WGS sequence"/>
</dbReference>
<dbReference type="RefSeq" id="WP_099198053.1">
    <property type="nucleotide sequence ID" value="NZ_JBIRXA010000002.1"/>
</dbReference>
<dbReference type="Gene3D" id="3.60.40.10">
    <property type="entry name" value="PPM-type phosphatase domain"/>
    <property type="match status" value="1"/>
</dbReference>
<accession>A0A2G1XNF9</accession>
<feature type="transmembrane region" description="Helical" evidence="3">
    <location>
        <begin position="20"/>
        <end position="38"/>
    </location>
</feature>
<keyword evidence="3" id="KW-1133">Transmembrane helix</keyword>
<feature type="region of interest" description="Disordered" evidence="2">
    <location>
        <begin position="384"/>
        <end position="424"/>
    </location>
</feature>
<feature type="transmembrane region" description="Helical" evidence="3">
    <location>
        <begin position="69"/>
        <end position="88"/>
    </location>
</feature>
<reference evidence="5 6" key="1">
    <citation type="journal article" date="2017" name="Biochemistry">
        <title>Identification of the Biosynthetic Pathway for the Antibiotic Bicyclomycin.</title>
        <authorList>
            <person name="Patteson J."/>
            <person name="Cai W."/>
            <person name="Johnson R.A."/>
            <person name="Santa Maria K."/>
            <person name="Li B."/>
        </authorList>
    </citation>
    <scope>NUCLEOTIDE SEQUENCE [LARGE SCALE GENOMIC DNA]</scope>
    <source>
        <strain evidence="5 6">ATCC 21532</strain>
    </source>
</reference>
<keyword evidence="3" id="KW-0812">Transmembrane</keyword>
<gene>
    <name evidence="5" type="ORF">BLA24_05615</name>
</gene>
<name>A0A2G1XNF9_STRCJ</name>
<keyword evidence="3" id="KW-0472">Membrane</keyword>
<dbReference type="GO" id="GO:0016791">
    <property type="term" value="F:phosphatase activity"/>
    <property type="evidence" value="ECO:0007669"/>
    <property type="project" value="TreeGrafter"/>
</dbReference>
<evidence type="ECO:0000313" key="5">
    <source>
        <dbReference type="EMBL" id="PHQ52746.1"/>
    </source>
</evidence>
<dbReference type="Pfam" id="PF07228">
    <property type="entry name" value="SpoIIE"/>
    <property type="match status" value="1"/>
</dbReference>
<keyword evidence="1" id="KW-0378">Hydrolase</keyword>
<dbReference type="PANTHER" id="PTHR43156">
    <property type="entry name" value="STAGE II SPORULATION PROTEIN E-RELATED"/>
    <property type="match status" value="1"/>
</dbReference>
<evidence type="ECO:0000256" key="3">
    <source>
        <dbReference type="SAM" id="Phobius"/>
    </source>
</evidence>
<dbReference type="PANTHER" id="PTHR43156:SF2">
    <property type="entry name" value="STAGE II SPORULATION PROTEIN E"/>
    <property type="match status" value="1"/>
</dbReference>
<feature type="compositionally biased region" description="Low complexity" evidence="2">
    <location>
        <begin position="396"/>
        <end position="407"/>
    </location>
</feature>
<dbReference type="OrthoDB" id="4935951at2"/>
<dbReference type="EMBL" id="NHZO01000072">
    <property type="protein sequence ID" value="PHQ52746.1"/>
    <property type="molecule type" value="Genomic_DNA"/>
</dbReference>
<sequence>MRSLRRPLPRRGASGHSRFLFALAQCVPFALALIVVGIEFSPAHFLYTGPLLTATPALAAVTMGPKGTLAAAGLALAISVATATHNQAWGTQQVYTNLTAILLVSLASVMTSSAAHTRRQSELDQVRRIAAAAQRVLLRPVPARLGPVRMASMYLAAETGAQIGGDLYEAVQTRYGVRMIVGDVRGKGLPAVRLAAAVLGAFREAVHYEADLVEVMNHCAAALQRERAVSALSDRGAGSVGADQVEDFVTALVAQVPDLATVQVVNRGHPPPLMLREGEVRALTPASPLPPLGLEEFVTGLRSEPENYPFTSGDRLLLHTDGVIEARNRDNDFFALPQAMASVHDCAPSEFLEQLHQALIRHTEGSLADDVAMVLVDRLDEESGDVPHHTVAQPAGSPGVSSGSGTSRNRTARAAMSSSSPPPL</sequence>
<evidence type="ECO:0000259" key="4">
    <source>
        <dbReference type="SMART" id="SM00331"/>
    </source>
</evidence>